<dbReference type="Gene3D" id="2.160.20.10">
    <property type="entry name" value="Single-stranded right-handed beta-helix, Pectin lyase-like"/>
    <property type="match status" value="1"/>
</dbReference>
<dbReference type="SMART" id="SM00710">
    <property type="entry name" value="PbH1"/>
    <property type="match status" value="4"/>
</dbReference>
<dbReference type="SUPFAM" id="SSF51126">
    <property type="entry name" value="Pectin lyase-like"/>
    <property type="match status" value="1"/>
</dbReference>
<gene>
    <name evidence="2" type="ORF">QVZ43_13650</name>
</gene>
<proteinExistence type="predicted"/>
<evidence type="ECO:0000313" key="2">
    <source>
        <dbReference type="EMBL" id="MDO3722763.1"/>
    </source>
</evidence>
<dbReference type="Proteomes" id="UP001168640">
    <property type="component" value="Unassembled WGS sequence"/>
</dbReference>
<dbReference type="InterPro" id="IPR006626">
    <property type="entry name" value="PbH1"/>
</dbReference>
<sequence length="444" mass="49607">MIKITAKLGRMYVNGKGEWGQMTGFRGHRLLRNITLALGISLGLSLTSIMSTCGWFSSGVSYAQMALSPDQPEGVSPIQETGIPENANMTLGRYERVNIPDGHAVIHVSDSKGLKNAFRQVADNGGHGAIILEDGQYRLETTVYINHPNVMLLSKSNDPEKVIIRGSGMQPGNRVKNLLQINSSGFVLEGITLQQAGNHLVQLAAEKNADVPTFRNCIIEDGYEQLLKVSFDKKNHPRTLSDNGLVEYCVFRYTAGIGPNYYIGGIDAHGIRGWVIRHNVFQNIASPADRIAEHAVHIWNNTSNNTVENNVFIDNDRAIGFGMRMKNRHPNIIYSNFGGKIVNNLIYHTDRGNPFSDAGIILEDSPYTLIKDNWIYLEHRYPRAIEYRFPETRQVRVTGNQTNKRIASRNGGHGELARNTESLERNAFMLELEDRLESLNLTGF</sequence>
<accession>A0ABT8W3E8</accession>
<dbReference type="InterPro" id="IPR011050">
    <property type="entry name" value="Pectin_lyase_fold/virulence"/>
</dbReference>
<evidence type="ECO:0000313" key="3">
    <source>
        <dbReference type="Proteomes" id="UP001168640"/>
    </source>
</evidence>
<evidence type="ECO:0000256" key="1">
    <source>
        <dbReference type="SAM" id="Phobius"/>
    </source>
</evidence>
<name>A0ABT8W3E8_9GAMM</name>
<dbReference type="RefSeq" id="WP_302910367.1">
    <property type="nucleotide sequence ID" value="NZ_JAUMIS010000002.1"/>
</dbReference>
<dbReference type="EMBL" id="JAUMIS010000002">
    <property type="protein sequence ID" value="MDO3722763.1"/>
    <property type="molecule type" value="Genomic_DNA"/>
</dbReference>
<dbReference type="InterPro" id="IPR012334">
    <property type="entry name" value="Pectin_lyas_fold"/>
</dbReference>
<keyword evidence="1" id="KW-0472">Membrane</keyword>
<keyword evidence="1" id="KW-0812">Transmembrane</keyword>
<feature type="transmembrane region" description="Helical" evidence="1">
    <location>
        <begin position="34"/>
        <end position="57"/>
    </location>
</feature>
<organism evidence="2 3">
    <name type="scientific">Marinobacter suaedae</name>
    <dbReference type="NCBI Taxonomy" id="3057675"/>
    <lineage>
        <taxon>Bacteria</taxon>
        <taxon>Pseudomonadati</taxon>
        <taxon>Pseudomonadota</taxon>
        <taxon>Gammaproteobacteria</taxon>
        <taxon>Pseudomonadales</taxon>
        <taxon>Marinobacteraceae</taxon>
        <taxon>Marinobacter</taxon>
    </lineage>
</organism>
<evidence type="ECO:0008006" key="4">
    <source>
        <dbReference type="Google" id="ProtNLM"/>
    </source>
</evidence>
<comment type="caution">
    <text evidence="2">The sequence shown here is derived from an EMBL/GenBank/DDBJ whole genome shotgun (WGS) entry which is preliminary data.</text>
</comment>
<keyword evidence="1" id="KW-1133">Transmembrane helix</keyword>
<reference evidence="2" key="1">
    <citation type="submission" date="2023-07" db="EMBL/GenBank/DDBJ databases">
        <title>Marinobacter sp. chi1 genome sequencing and assembly.</title>
        <authorList>
            <person name="Park S."/>
        </authorList>
    </citation>
    <scope>NUCLEOTIDE SEQUENCE</scope>
    <source>
        <strain evidence="2">Chi1</strain>
    </source>
</reference>
<protein>
    <recommendedName>
        <fullName evidence="4">Right handed beta helix domain-containing protein</fullName>
    </recommendedName>
</protein>
<keyword evidence="3" id="KW-1185">Reference proteome</keyword>